<dbReference type="GO" id="GO:0006432">
    <property type="term" value="P:phenylalanyl-tRNA aminoacylation"/>
    <property type="evidence" value="ECO:0007669"/>
    <property type="project" value="InterPro"/>
</dbReference>
<dbReference type="PANTHER" id="PTHR10947:SF0">
    <property type="entry name" value="PHENYLALANINE--TRNA LIGASE BETA SUBUNIT"/>
    <property type="match status" value="1"/>
</dbReference>
<keyword evidence="9" id="KW-0547">Nucleotide-binding</keyword>
<dbReference type="PANTHER" id="PTHR10947">
    <property type="entry name" value="PHENYLALANYL-TRNA SYNTHETASE BETA CHAIN AND LEUCINE-RICH REPEAT-CONTAINING PROTEIN 47"/>
    <property type="match status" value="1"/>
</dbReference>
<evidence type="ECO:0000313" key="19">
    <source>
        <dbReference type="Proteomes" id="UP000037460"/>
    </source>
</evidence>
<dbReference type="InterPro" id="IPR020825">
    <property type="entry name" value="Phe-tRNA_synthase-like_B3/B4"/>
</dbReference>
<comment type="subcellular location">
    <subcellularLocation>
        <location evidence="2">Cytoplasm</location>
    </subcellularLocation>
</comment>
<evidence type="ECO:0000256" key="9">
    <source>
        <dbReference type="ARBA" id="ARBA00022741"/>
    </source>
</evidence>
<dbReference type="InterPro" id="IPR045060">
    <property type="entry name" value="Phe-tRNA-ligase_IIc_bsu"/>
</dbReference>
<dbReference type="Pfam" id="PF03484">
    <property type="entry name" value="B5"/>
    <property type="match status" value="1"/>
</dbReference>
<dbReference type="NCBIfam" id="TIGR00471">
    <property type="entry name" value="pheT_arch"/>
    <property type="match status" value="1"/>
</dbReference>
<feature type="domain" description="B5" evidence="17">
    <location>
        <begin position="315"/>
        <end position="395"/>
    </location>
</feature>
<dbReference type="EMBL" id="JWZX01002129">
    <property type="protein sequence ID" value="KOO30920.1"/>
    <property type="molecule type" value="Genomic_DNA"/>
</dbReference>
<name>A0A0M0JWJ1_9EUKA</name>
<dbReference type="OrthoDB" id="1698572at2759"/>
<evidence type="ECO:0000256" key="11">
    <source>
        <dbReference type="ARBA" id="ARBA00022842"/>
    </source>
</evidence>
<dbReference type="Proteomes" id="UP000037460">
    <property type="component" value="Unassembled WGS sequence"/>
</dbReference>
<sequence>MPTVSIPRDPLFAALGRKFTDDEFQDLCFEFGIELDEAVEEPVKVTKTRGSAQGEPELEVIYKIEVPANRYDILCLEGLSRALNVFLENTARPEYTHLPPPKGGLLSMTVEPATAQIRPFIVCAVLRDCTFDERSYNSFLDLQDRMHHNVCRRRTLVAIGTHDLDTLTPPFRYRALPPKEINFVPLAQERAFDAEELFAHYGASNSPLKKFLPILEGSPVYPVVMDAADRVLSLPPIINGEHSRIGPGTRNVLIECTCTDYYKGLVVLNTMVAMFSQYSAKPFSVEPMTIHYPNGESHNTGGQQMSGKTETTPSLTKHKLSAKIDYIQRAIGLTPEQLPKERIPLLLHKMMLDAELDASGESVLVGVPITRPDVMHACDVMEDVAVAYSFNKIPREVAPVQCVGSQQPLSRLTDLMRLEMAEAGFTEALTFALCSHDEAFKNMRRVDTGMQAVVISNPKTVEFQVCRTSLLPGLFKTFGSNKQNPLPWRLFEVSDTAHLDPSSDVGASNRRRLAAVYSDSHTSGFEIVHGLVERALQMLSLAPAEYGVRPGDDPTYLGGRCAEIFLTKSNTRVGSFGTVHPEVLEMFELEFPTSAVELDLEAFLQIGVEGFEQVLQSPDPASVVTSKAPAAGEFTVGEFDLKALKEQEAAEMKKKIEENALKAKQKEKEEDERIAKMQALEAQGVKVAGGMHKFDASEVDVHGGNATADDFLDAFGM</sequence>
<evidence type="ECO:0000256" key="2">
    <source>
        <dbReference type="ARBA" id="ARBA00004496"/>
    </source>
</evidence>
<dbReference type="SUPFAM" id="SSF46955">
    <property type="entry name" value="Putative DNA-binding domain"/>
    <property type="match status" value="2"/>
</dbReference>
<dbReference type="AlphaFoldDB" id="A0A0M0JWJ1"/>
<dbReference type="EC" id="6.1.1.20" evidence="5"/>
<keyword evidence="13" id="KW-0030">Aminoacyl-tRNA synthetase</keyword>
<comment type="cofactor">
    <cofactor evidence="1">
        <name>Mg(2+)</name>
        <dbReference type="ChEBI" id="CHEBI:18420"/>
    </cofactor>
</comment>
<dbReference type="CDD" id="cd00769">
    <property type="entry name" value="PheRS_beta_core"/>
    <property type="match status" value="1"/>
</dbReference>
<evidence type="ECO:0000256" key="15">
    <source>
        <dbReference type="ARBA" id="ARBA00049255"/>
    </source>
</evidence>
<evidence type="ECO:0000256" key="13">
    <source>
        <dbReference type="ARBA" id="ARBA00023146"/>
    </source>
</evidence>
<evidence type="ECO:0000256" key="14">
    <source>
        <dbReference type="ARBA" id="ARBA00033189"/>
    </source>
</evidence>
<dbReference type="InterPro" id="IPR005147">
    <property type="entry name" value="tRNA_synthase_B5-dom"/>
</dbReference>
<evidence type="ECO:0000256" key="5">
    <source>
        <dbReference type="ARBA" id="ARBA00012814"/>
    </source>
</evidence>
<comment type="subunit">
    <text evidence="4">Tetramer of two alpha and two beta subunits.</text>
</comment>
<dbReference type="GO" id="GO:0003723">
    <property type="term" value="F:RNA binding"/>
    <property type="evidence" value="ECO:0007669"/>
    <property type="project" value="InterPro"/>
</dbReference>
<dbReference type="Gene3D" id="3.50.40.10">
    <property type="entry name" value="Phenylalanyl-trna Synthetase, Chain B, domain 3"/>
    <property type="match status" value="1"/>
</dbReference>
<dbReference type="GO" id="GO:0009328">
    <property type="term" value="C:phenylalanine-tRNA ligase complex"/>
    <property type="evidence" value="ECO:0007669"/>
    <property type="project" value="TreeGrafter"/>
</dbReference>
<evidence type="ECO:0000256" key="1">
    <source>
        <dbReference type="ARBA" id="ARBA00001946"/>
    </source>
</evidence>
<comment type="caution">
    <text evidence="18">The sequence shown here is derived from an EMBL/GenBank/DDBJ whole genome shotgun (WGS) entry which is preliminary data.</text>
</comment>
<evidence type="ECO:0000256" key="8">
    <source>
        <dbReference type="ARBA" id="ARBA00022723"/>
    </source>
</evidence>
<dbReference type="Gene3D" id="3.30.930.10">
    <property type="entry name" value="Bira Bifunctional Protein, Domain 2"/>
    <property type="match status" value="1"/>
</dbReference>
<reference evidence="19" key="1">
    <citation type="journal article" date="2015" name="PLoS Genet.">
        <title>Genome Sequence and Transcriptome Analyses of Chrysochromulina tobin: Metabolic Tools for Enhanced Algal Fitness in the Prominent Order Prymnesiales (Haptophyceae).</title>
        <authorList>
            <person name="Hovde B.T."/>
            <person name="Deodato C.R."/>
            <person name="Hunsperger H.M."/>
            <person name="Ryken S.A."/>
            <person name="Yost W."/>
            <person name="Jha R.K."/>
            <person name="Patterson J."/>
            <person name="Monnat R.J. Jr."/>
            <person name="Barlow S.B."/>
            <person name="Starkenburg S.R."/>
            <person name="Cattolico R.A."/>
        </authorList>
    </citation>
    <scope>NUCLEOTIDE SEQUENCE</scope>
    <source>
        <strain evidence="19">CCMP291</strain>
    </source>
</reference>
<dbReference type="InterPro" id="IPR004531">
    <property type="entry name" value="Phe-tRNA-synth_IIc_bsu_arc_euk"/>
</dbReference>
<dbReference type="GO" id="GO:0005524">
    <property type="term" value="F:ATP binding"/>
    <property type="evidence" value="ECO:0007669"/>
    <property type="project" value="UniProtKB-KW"/>
</dbReference>
<dbReference type="InterPro" id="IPR005146">
    <property type="entry name" value="B3/B4_tRNA-bd"/>
</dbReference>
<evidence type="ECO:0000313" key="18">
    <source>
        <dbReference type="EMBL" id="KOO30920.1"/>
    </source>
</evidence>
<evidence type="ECO:0000256" key="7">
    <source>
        <dbReference type="ARBA" id="ARBA00022598"/>
    </source>
</evidence>
<dbReference type="Pfam" id="PF03483">
    <property type="entry name" value="B3_4"/>
    <property type="match status" value="1"/>
</dbReference>
<keyword evidence="6" id="KW-0963">Cytoplasm</keyword>
<dbReference type="Gene3D" id="3.30.56.10">
    <property type="match status" value="2"/>
</dbReference>
<dbReference type="PROSITE" id="PS51483">
    <property type="entry name" value="B5"/>
    <property type="match status" value="1"/>
</dbReference>
<dbReference type="SMART" id="SM00874">
    <property type="entry name" value="B5"/>
    <property type="match status" value="1"/>
</dbReference>
<keyword evidence="7" id="KW-0436">Ligase</keyword>
<evidence type="ECO:0000256" key="10">
    <source>
        <dbReference type="ARBA" id="ARBA00022840"/>
    </source>
</evidence>
<protein>
    <recommendedName>
        <fullName evidence="5">phenylalanine--tRNA ligase</fullName>
        <ecNumber evidence="5">6.1.1.20</ecNumber>
    </recommendedName>
    <alternativeName>
        <fullName evidence="14">Phenylalanyl-tRNA synthetase beta subunit</fullName>
    </alternativeName>
</protein>
<evidence type="ECO:0000259" key="17">
    <source>
        <dbReference type="PROSITE" id="PS51483"/>
    </source>
</evidence>
<dbReference type="FunFam" id="3.50.40.10:FF:000002">
    <property type="entry name" value="phenylalanine--tRNA ligase beta subunit"/>
    <property type="match status" value="1"/>
</dbReference>
<comment type="similarity">
    <text evidence="3">Belongs to the phenylalanyl-tRNA synthetase beta subunit family. Type 2 subfamily.</text>
</comment>
<evidence type="ECO:0000256" key="12">
    <source>
        <dbReference type="ARBA" id="ARBA00022917"/>
    </source>
</evidence>
<comment type="catalytic activity">
    <reaction evidence="15">
        <text>tRNA(Phe) + L-phenylalanine + ATP = L-phenylalanyl-tRNA(Phe) + AMP + diphosphate + H(+)</text>
        <dbReference type="Rhea" id="RHEA:19413"/>
        <dbReference type="Rhea" id="RHEA-COMP:9668"/>
        <dbReference type="Rhea" id="RHEA-COMP:9699"/>
        <dbReference type="ChEBI" id="CHEBI:15378"/>
        <dbReference type="ChEBI" id="CHEBI:30616"/>
        <dbReference type="ChEBI" id="CHEBI:33019"/>
        <dbReference type="ChEBI" id="CHEBI:58095"/>
        <dbReference type="ChEBI" id="CHEBI:78442"/>
        <dbReference type="ChEBI" id="CHEBI:78531"/>
        <dbReference type="ChEBI" id="CHEBI:456215"/>
        <dbReference type="EC" id="6.1.1.20"/>
    </reaction>
</comment>
<dbReference type="Pfam" id="PF17759">
    <property type="entry name" value="tRNA_synthFbeta"/>
    <property type="match status" value="1"/>
</dbReference>
<gene>
    <name evidence="18" type="ORF">Ctob_014500</name>
</gene>
<proteinExistence type="inferred from homology"/>
<dbReference type="FunFam" id="3.30.930.10:FF:000059">
    <property type="entry name" value="phenylalanine--tRNA ligase beta subunit"/>
    <property type="match status" value="1"/>
</dbReference>
<keyword evidence="10" id="KW-0067">ATP-binding</keyword>
<keyword evidence="16" id="KW-0175">Coiled coil</keyword>
<keyword evidence="8" id="KW-0479">Metal-binding</keyword>
<dbReference type="InterPro" id="IPR045864">
    <property type="entry name" value="aa-tRNA-synth_II/BPL/LPL"/>
</dbReference>
<evidence type="ECO:0000256" key="4">
    <source>
        <dbReference type="ARBA" id="ARBA00011209"/>
    </source>
</evidence>
<dbReference type="InterPro" id="IPR040659">
    <property type="entry name" value="PhetRS_B1"/>
</dbReference>
<keyword evidence="12" id="KW-0648">Protein biosynthesis</keyword>
<keyword evidence="11" id="KW-0460">Magnesium</keyword>
<dbReference type="GO" id="GO:0004826">
    <property type="term" value="F:phenylalanine-tRNA ligase activity"/>
    <property type="evidence" value="ECO:0007669"/>
    <property type="project" value="UniProtKB-EC"/>
</dbReference>
<dbReference type="Pfam" id="PF18262">
    <property type="entry name" value="PhetRS_B1"/>
    <property type="match status" value="1"/>
</dbReference>
<evidence type="ECO:0000256" key="6">
    <source>
        <dbReference type="ARBA" id="ARBA00022490"/>
    </source>
</evidence>
<accession>A0A0M0JWJ1</accession>
<dbReference type="InterPro" id="IPR041616">
    <property type="entry name" value="PheRS_beta_core"/>
</dbReference>
<dbReference type="SMART" id="SM00873">
    <property type="entry name" value="B3_4"/>
    <property type="match status" value="1"/>
</dbReference>
<evidence type="ECO:0000256" key="3">
    <source>
        <dbReference type="ARBA" id="ARBA00007438"/>
    </source>
</evidence>
<dbReference type="GO" id="GO:0000287">
    <property type="term" value="F:magnesium ion binding"/>
    <property type="evidence" value="ECO:0007669"/>
    <property type="project" value="InterPro"/>
</dbReference>
<evidence type="ECO:0000256" key="16">
    <source>
        <dbReference type="SAM" id="Coils"/>
    </source>
</evidence>
<keyword evidence="19" id="KW-1185">Reference proteome</keyword>
<feature type="coiled-coil region" evidence="16">
    <location>
        <begin position="646"/>
        <end position="683"/>
    </location>
</feature>
<organism evidence="18 19">
    <name type="scientific">Chrysochromulina tobinii</name>
    <dbReference type="NCBI Taxonomy" id="1460289"/>
    <lineage>
        <taxon>Eukaryota</taxon>
        <taxon>Haptista</taxon>
        <taxon>Haptophyta</taxon>
        <taxon>Prymnesiophyceae</taxon>
        <taxon>Prymnesiales</taxon>
        <taxon>Chrysochromulinaceae</taxon>
        <taxon>Chrysochromulina</taxon>
    </lineage>
</organism>
<dbReference type="InterPro" id="IPR009061">
    <property type="entry name" value="DNA-bd_dom_put_sf"/>
</dbReference>
<dbReference type="SUPFAM" id="SSF55681">
    <property type="entry name" value="Class II aaRS and biotin synthetases"/>
    <property type="match status" value="1"/>
</dbReference>